<feature type="region of interest" description="Disordered" evidence="3">
    <location>
        <begin position="197"/>
        <end position="222"/>
    </location>
</feature>
<dbReference type="Pfam" id="PF00691">
    <property type="entry name" value="OmpA"/>
    <property type="match status" value="1"/>
</dbReference>
<dbReference type="InterPro" id="IPR050330">
    <property type="entry name" value="Bact_OuterMem_StrucFunc"/>
</dbReference>
<dbReference type="EMBL" id="JAQSDF010000015">
    <property type="protein sequence ID" value="MDI1230826.1"/>
    <property type="molecule type" value="Genomic_DNA"/>
</dbReference>
<evidence type="ECO:0000256" key="2">
    <source>
        <dbReference type="SAM" id="Coils"/>
    </source>
</evidence>
<sequence>MRLIIIGLSIVFFTLSGIITFKALELPVHKASYQDKPKDVRSEANNVIKKMTEDQDANRAVVADLQATIAQLEDKLKTKEQVIESIKITDAEKDAESRPRILAVFGGETFSSGRVAINDNDVALSMIENIVGEISASQGSRVIIEGHTDNIPTGKRHLDNMGLSLQRARAIANVLVSHGVSSDRISVIGYGEAQPIGSNDTEEGRAKNRRVEVKLIPKEGKN</sequence>
<comment type="caution">
    <text evidence="5">The sequence shown here is derived from an EMBL/GenBank/DDBJ whole genome shotgun (WGS) entry which is preliminary data.</text>
</comment>
<keyword evidence="2" id="KW-0175">Coiled coil</keyword>
<reference evidence="5" key="1">
    <citation type="submission" date="2023-01" db="EMBL/GenBank/DDBJ databases">
        <title>Biogeochemical cycle of methane in antarctic sediments.</title>
        <authorList>
            <person name="Roldan D.M."/>
            <person name="Menes R.J."/>
        </authorList>
    </citation>
    <scope>NUCLEOTIDE SEQUENCE [LARGE SCALE GENOMIC DNA]</scope>
    <source>
        <strain evidence="5">K-2018 MAG008</strain>
    </source>
</reference>
<dbReference type="InterPro" id="IPR036737">
    <property type="entry name" value="OmpA-like_sf"/>
</dbReference>
<dbReference type="PANTHER" id="PTHR30329:SF21">
    <property type="entry name" value="LIPOPROTEIN YIAD-RELATED"/>
    <property type="match status" value="1"/>
</dbReference>
<feature type="coiled-coil region" evidence="2">
    <location>
        <begin position="62"/>
        <end position="89"/>
    </location>
</feature>
<dbReference type="CDD" id="cd07185">
    <property type="entry name" value="OmpA_C-like"/>
    <property type="match status" value="1"/>
</dbReference>
<evidence type="ECO:0000313" key="5">
    <source>
        <dbReference type="EMBL" id="MDI1230826.1"/>
    </source>
</evidence>
<dbReference type="Proteomes" id="UP001160519">
    <property type="component" value="Unassembled WGS sequence"/>
</dbReference>
<keyword evidence="6" id="KW-1185">Reference proteome</keyword>
<evidence type="ECO:0000256" key="1">
    <source>
        <dbReference type="PROSITE-ProRule" id="PRU00473"/>
    </source>
</evidence>
<dbReference type="PROSITE" id="PS51123">
    <property type="entry name" value="OMPA_2"/>
    <property type="match status" value="1"/>
</dbReference>
<evidence type="ECO:0000313" key="6">
    <source>
        <dbReference type="Proteomes" id="UP001160519"/>
    </source>
</evidence>
<organism evidence="5 6">
    <name type="scientific">Candidatus Methylobacter titanis</name>
    <dbReference type="NCBI Taxonomy" id="3053457"/>
    <lineage>
        <taxon>Bacteria</taxon>
        <taxon>Pseudomonadati</taxon>
        <taxon>Pseudomonadota</taxon>
        <taxon>Gammaproteobacteria</taxon>
        <taxon>Methylococcales</taxon>
        <taxon>Methylococcaceae</taxon>
        <taxon>Methylobacter</taxon>
    </lineage>
</organism>
<dbReference type="SUPFAM" id="SSF103088">
    <property type="entry name" value="OmpA-like"/>
    <property type="match status" value="1"/>
</dbReference>
<evidence type="ECO:0000259" key="4">
    <source>
        <dbReference type="PROSITE" id="PS51123"/>
    </source>
</evidence>
<dbReference type="PRINTS" id="PR01023">
    <property type="entry name" value="NAFLGMOTY"/>
</dbReference>
<name>A0AA43Q3D5_9GAMM</name>
<proteinExistence type="predicted"/>
<dbReference type="Gene3D" id="3.30.1330.60">
    <property type="entry name" value="OmpA-like domain"/>
    <property type="match status" value="1"/>
</dbReference>
<accession>A0AA43Q3D5</accession>
<dbReference type="InterPro" id="IPR006665">
    <property type="entry name" value="OmpA-like"/>
</dbReference>
<protein>
    <submittedName>
        <fullName evidence="5">OmpA family protein</fullName>
    </submittedName>
</protein>
<dbReference type="AlphaFoldDB" id="A0AA43Q3D5"/>
<gene>
    <name evidence="5" type="ORF">PSU93_06740</name>
</gene>
<dbReference type="PANTHER" id="PTHR30329">
    <property type="entry name" value="STATOR ELEMENT OF FLAGELLAR MOTOR COMPLEX"/>
    <property type="match status" value="1"/>
</dbReference>
<evidence type="ECO:0000256" key="3">
    <source>
        <dbReference type="SAM" id="MobiDB-lite"/>
    </source>
</evidence>
<feature type="domain" description="OmpA-like" evidence="4">
    <location>
        <begin position="97"/>
        <end position="219"/>
    </location>
</feature>
<feature type="compositionally biased region" description="Basic and acidic residues" evidence="3">
    <location>
        <begin position="202"/>
        <end position="222"/>
    </location>
</feature>
<keyword evidence="1" id="KW-0472">Membrane</keyword>
<dbReference type="GO" id="GO:0016020">
    <property type="term" value="C:membrane"/>
    <property type="evidence" value="ECO:0007669"/>
    <property type="project" value="UniProtKB-UniRule"/>
</dbReference>